<evidence type="ECO:0000313" key="2">
    <source>
        <dbReference type="Proteomes" id="UP000735302"/>
    </source>
</evidence>
<keyword evidence="2" id="KW-1185">Reference proteome</keyword>
<protein>
    <submittedName>
        <fullName evidence="1">Uncharacterized protein</fullName>
    </submittedName>
</protein>
<reference evidence="1 2" key="1">
    <citation type="journal article" date="2021" name="Elife">
        <title>Chloroplast acquisition without the gene transfer in kleptoplastic sea slugs, Plakobranchus ocellatus.</title>
        <authorList>
            <person name="Maeda T."/>
            <person name="Takahashi S."/>
            <person name="Yoshida T."/>
            <person name="Shimamura S."/>
            <person name="Takaki Y."/>
            <person name="Nagai Y."/>
            <person name="Toyoda A."/>
            <person name="Suzuki Y."/>
            <person name="Arimoto A."/>
            <person name="Ishii H."/>
            <person name="Satoh N."/>
            <person name="Nishiyama T."/>
            <person name="Hasebe M."/>
            <person name="Maruyama T."/>
            <person name="Minagawa J."/>
            <person name="Obokata J."/>
            <person name="Shigenobu S."/>
        </authorList>
    </citation>
    <scope>NUCLEOTIDE SEQUENCE [LARGE SCALE GENOMIC DNA]</scope>
</reference>
<comment type="caution">
    <text evidence="1">The sequence shown here is derived from an EMBL/GenBank/DDBJ whole genome shotgun (WGS) entry which is preliminary data.</text>
</comment>
<dbReference type="EMBL" id="BLXT01004871">
    <property type="protein sequence ID" value="GFO17674.1"/>
    <property type="molecule type" value="Genomic_DNA"/>
</dbReference>
<gene>
    <name evidence="1" type="ORF">PoB_004417900</name>
</gene>
<dbReference type="Proteomes" id="UP000735302">
    <property type="component" value="Unassembled WGS sequence"/>
</dbReference>
<evidence type="ECO:0000313" key="1">
    <source>
        <dbReference type="EMBL" id="GFO17674.1"/>
    </source>
</evidence>
<proteinExistence type="predicted"/>
<name>A0AAV4BBZ2_9GAST</name>
<sequence length="83" mass="8958">MRDTTTDETQTGDGCVPAASLAAVEDDDEGSGFDLKFYWSVVAGVTRRQLRACSWVAEQAEQVLDPHPMATPAENLKAGTSQR</sequence>
<accession>A0AAV4BBZ2</accession>
<dbReference type="AlphaFoldDB" id="A0AAV4BBZ2"/>
<organism evidence="1 2">
    <name type="scientific">Plakobranchus ocellatus</name>
    <dbReference type="NCBI Taxonomy" id="259542"/>
    <lineage>
        <taxon>Eukaryota</taxon>
        <taxon>Metazoa</taxon>
        <taxon>Spiralia</taxon>
        <taxon>Lophotrochozoa</taxon>
        <taxon>Mollusca</taxon>
        <taxon>Gastropoda</taxon>
        <taxon>Heterobranchia</taxon>
        <taxon>Euthyneura</taxon>
        <taxon>Panpulmonata</taxon>
        <taxon>Sacoglossa</taxon>
        <taxon>Placobranchoidea</taxon>
        <taxon>Plakobranchidae</taxon>
        <taxon>Plakobranchus</taxon>
    </lineage>
</organism>